<feature type="signal peptide" evidence="5">
    <location>
        <begin position="1"/>
        <end position="36"/>
    </location>
</feature>
<evidence type="ECO:0000256" key="5">
    <source>
        <dbReference type="SAM" id="SignalP"/>
    </source>
</evidence>
<evidence type="ECO:0000256" key="4">
    <source>
        <dbReference type="ARBA" id="ARBA00023263"/>
    </source>
</evidence>
<keyword evidence="3 5" id="KW-0732">Signal</keyword>
<dbReference type="PANTHER" id="PTHR33420:SF3">
    <property type="entry name" value="FIMBRIAL SUBUNIT ELFA"/>
    <property type="match status" value="1"/>
</dbReference>
<dbReference type="GO" id="GO:0043709">
    <property type="term" value="P:cell adhesion involved in single-species biofilm formation"/>
    <property type="evidence" value="ECO:0007669"/>
    <property type="project" value="TreeGrafter"/>
</dbReference>
<dbReference type="InterPro" id="IPR000259">
    <property type="entry name" value="Adhesion_dom_fimbrial"/>
</dbReference>
<dbReference type="Pfam" id="PF00419">
    <property type="entry name" value="Fimbrial"/>
    <property type="match status" value="1"/>
</dbReference>
<sequence>MEVFCKRQRCAFKQGKFGMKRFAILLGLLFSFQVTANCTYGGSIQTINFPMPSKILADDSIPAGTVLAVQTYGGNVSGMRTTSNCAATDVYAVEASPSVSPAPGVTGIQGKPVYETGIKGIGFQISDATTGNNYRPVPAEFGTVPIINGGTSKTEQITVWLIKTKDPIDTSIAGPILIDVTYRAGTPKQIQTKTRDALLLQVYLKLGAFNYRQTSCNISPGKSVINLPKIELSELIKAGKAMTAKKQAINLSINCPATSSGAKHIYWFNPITMSSSTTNGVLLNSVSPPIGAENVGFMIRDKDSNPIKFYNYKAYSFVSTATTQSINLTADYYITGSSPKPGKVNAIFEVIVQEE</sequence>
<dbReference type="Gene3D" id="2.60.40.1090">
    <property type="entry name" value="Fimbrial-type adhesion domain"/>
    <property type="match status" value="1"/>
</dbReference>
<comment type="similarity">
    <text evidence="2">Belongs to the fimbrial protein family.</text>
</comment>
<evidence type="ECO:0000259" key="6">
    <source>
        <dbReference type="Pfam" id="PF00419"/>
    </source>
</evidence>
<keyword evidence="4" id="KW-0281">Fimbrium</keyword>
<dbReference type="GO" id="GO:0009289">
    <property type="term" value="C:pilus"/>
    <property type="evidence" value="ECO:0007669"/>
    <property type="project" value="UniProtKB-SubCell"/>
</dbReference>
<organism evidence="7 8">
    <name type="scientific">Leclercia adecarboxylata</name>
    <dbReference type="NCBI Taxonomy" id="83655"/>
    <lineage>
        <taxon>Bacteria</taxon>
        <taxon>Pseudomonadati</taxon>
        <taxon>Pseudomonadota</taxon>
        <taxon>Gammaproteobacteria</taxon>
        <taxon>Enterobacterales</taxon>
        <taxon>Enterobacteriaceae</taxon>
        <taxon>Leclercia</taxon>
    </lineage>
</organism>
<dbReference type="InterPro" id="IPR036937">
    <property type="entry name" value="Adhesion_dom_fimbrial_sf"/>
</dbReference>
<evidence type="ECO:0000256" key="1">
    <source>
        <dbReference type="ARBA" id="ARBA00004561"/>
    </source>
</evidence>
<dbReference type="EMBL" id="CP035382">
    <property type="protein sequence ID" value="QDK18935.1"/>
    <property type="molecule type" value="Genomic_DNA"/>
</dbReference>
<feature type="chain" id="PRO_5042980347" evidence="5">
    <location>
        <begin position="37"/>
        <end position="355"/>
    </location>
</feature>
<dbReference type="InterPro" id="IPR008966">
    <property type="entry name" value="Adhesion_dom_sf"/>
</dbReference>
<evidence type="ECO:0000256" key="3">
    <source>
        <dbReference type="ARBA" id="ARBA00022729"/>
    </source>
</evidence>
<name>A0AAP9AJE7_9ENTR</name>
<protein>
    <submittedName>
        <fullName evidence="7">Fimbrial protein</fullName>
    </submittedName>
</protein>
<feature type="domain" description="Fimbrial-type adhesion" evidence="6">
    <location>
        <begin position="211"/>
        <end position="352"/>
    </location>
</feature>
<dbReference type="Proteomes" id="UP000317812">
    <property type="component" value="Chromosome"/>
</dbReference>
<dbReference type="SUPFAM" id="SSF49401">
    <property type="entry name" value="Bacterial adhesins"/>
    <property type="match status" value="1"/>
</dbReference>
<gene>
    <name evidence="7" type="ORF">ES815_11735</name>
</gene>
<evidence type="ECO:0000313" key="7">
    <source>
        <dbReference type="EMBL" id="QDK18935.1"/>
    </source>
</evidence>
<proteinExistence type="inferred from homology"/>
<dbReference type="Gene3D" id="2.60.40.3310">
    <property type="match status" value="1"/>
</dbReference>
<accession>A0AAP9AJE7</accession>
<dbReference type="InterPro" id="IPR050263">
    <property type="entry name" value="Bact_Fimbrial_Adh_Pro"/>
</dbReference>
<reference evidence="7 8" key="1">
    <citation type="submission" date="2019-01" db="EMBL/GenBank/DDBJ databases">
        <title>Florfenicol resistance in Enterobacteriaceae and whole-genome sequence analysis of florfenicol-resistant Leclercia adecarboxylata strain R25.</title>
        <authorList>
            <person name="Bao Q."/>
            <person name="Ying Y."/>
        </authorList>
    </citation>
    <scope>NUCLEOTIDE SEQUENCE [LARGE SCALE GENOMIC DNA]</scope>
    <source>
        <strain evidence="7 8">R25</strain>
    </source>
</reference>
<dbReference type="PANTHER" id="PTHR33420">
    <property type="entry name" value="FIMBRIAL SUBUNIT ELFA-RELATED"/>
    <property type="match status" value="1"/>
</dbReference>
<dbReference type="AlphaFoldDB" id="A0AAP9AJE7"/>
<comment type="subcellular location">
    <subcellularLocation>
        <location evidence="1">Fimbrium</location>
    </subcellularLocation>
</comment>
<evidence type="ECO:0000256" key="2">
    <source>
        <dbReference type="ARBA" id="ARBA00006671"/>
    </source>
</evidence>
<evidence type="ECO:0000313" key="8">
    <source>
        <dbReference type="Proteomes" id="UP000317812"/>
    </source>
</evidence>